<dbReference type="InterPro" id="IPR050749">
    <property type="entry name" value="Glycosyl_Hydrolase_47"/>
</dbReference>
<dbReference type="Gene3D" id="1.50.10.10">
    <property type="match status" value="1"/>
</dbReference>
<protein>
    <recommendedName>
        <fullName evidence="9">alpha-1,2-Mannosidase</fullName>
        <ecNumber evidence="9">3.2.1.-</ecNumber>
    </recommendedName>
</protein>
<dbReference type="eggNOG" id="KOG2204">
    <property type="taxonomic scope" value="Eukaryota"/>
</dbReference>
<reference evidence="12" key="1">
    <citation type="journal article" date="2013" name="Genome Announc.">
        <title>Draft genome sequence of the grapevine dieback fungus Eutypa lata UCR-EL1.</title>
        <authorList>
            <person name="Blanco-Ulate B."/>
            <person name="Rolshausen P.E."/>
            <person name="Cantu D."/>
        </authorList>
    </citation>
    <scope>NUCLEOTIDE SEQUENCE [LARGE SCALE GENOMIC DNA]</scope>
    <source>
        <strain evidence="12">UCR-EL1</strain>
    </source>
</reference>
<accession>M7SJD6</accession>
<dbReference type="InterPro" id="IPR012341">
    <property type="entry name" value="6hp_glycosidase-like_sf"/>
</dbReference>
<dbReference type="InterPro" id="IPR001382">
    <property type="entry name" value="Glyco_hydro_47"/>
</dbReference>
<evidence type="ECO:0000256" key="9">
    <source>
        <dbReference type="RuleBase" id="RU361193"/>
    </source>
</evidence>
<keyword evidence="7" id="KW-0106">Calcium</keyword>
<evidence type="ECO:0000256" key="3">
    <source>
        <dbReference type="ARBA" id="ARBA00007658"/>
    </source>
</evidence>
<evidence type="ECO:0000256" key="5">
    <source>
        <dbReference type="ARBA" id="ARBA00023157"/>
    </source>
</evidence>
<evidence type="ECO:0000256" key="2">
    <source>
        <dbReference type="ARBA" id="ARBA00004922"/>
    </source>
</evidence>
<dbReference type="SUPFAM" id="SSF48225">
    <property type="entry name" value="Seven-hairpin glycosidases"/>
    <property type="match status" value="1"/>
</dbReference>
<dbReference type="FunFam" id="1.50.10.10:FF:000037">
    <property type="entry name" value="alpha-1,2-Mannosidase"/>
    <property type="match status" value="1"/>
</dbReference>
<keyword evidence="10" id="KW-1133">Transmembrane helix</keyword>
<feature type="disulfide bond" evidence="8">
    <location>
        <begin position="394"/>
        <end position="423"/>
    </location>
</feature>
<evidence type="ECO:0000256" key="1">
    <source>
        <dbReference type="ARBA" id="ARBA00001913"/>
    </source>
</evidence>
<dbReference type="GO" id="GO:0005509">
    <property type="term" value="F:calcium ion binding"/>
    <property type="evidence" value="ECO:0007669"/>
    <property type="project" value="InterPro"/>
</dbReference>
<dbReference type="Pfam" id="PF01532">
    <property type="entry name" value="Glyco_hydro_47"/>
    <property type="match status" value="1"/>
</dbReference>
<organism evidence="11 12">
    <name type="scientific">Eutypa lata (strain UCR-EL1)</name>
    <name type="common">Grapevine dieback disease fungus</name>
    <name type="synonym">Eutypa armeniacae</name>
    <dbReference type="NCBI Taxonomy" id="1287681"/>
    <lineage>
        <taxon>Eukaryota</taxon>
        <taxon>Fungi</taxon>
        <taxon>Dikarya</taxon>
        <taxon>Ascomycota</taxon>
        <taxon>Pezizomycotina</taxon>
        <taxon>Sordariomycetes</taxon>
        <taxon>Xylariomycetidae</taxon>
        <taxon>Xylariales</taxon>
        <taxon>Diatrypaceae</taxon>
        <taxon>Eutypa</taxon>
    </lineage>
</organism>
<comment type="similarity">
    <text evidence="3 9">Belongs to the glycosyl hydrolase 47 family.</text>
</comment>
<evidence type="ECO:0000256" key="7">
    <source>
        <dbReference type="PIRSR" id="PIRSR601382-2"/>
    </source>
</evidence>
<comment type="pathway">
    <text evidence="2">Protein modification; protein glycosylation.</text>
</comment>
<evidence type="ECO:0000256" key="8">
    <source>
        <dbReference type="PIRSR" id="PIRSR601382-3"/>
    </source>
</evidence>
<feature type="active site" description="Proton donor" evidence="6">
    <location>
        <position position="437"/>
    </location>
</feature>
<feature type="binding site" evidence="7">
    <location>
        <position position="568"/>
    </location>
    <ligand>
        <name>Ca(2+)</name>
        <dbReference type="ChEBI" id="CHEBI:29108"/>
    </ligand>
</feature>
<dbReference type="InterPro" id="IPR036026">
    <property type="entry name" value="Seven-hairpin_glycosidases"/>
</dbReference>
<sequence>MAVNIFRRRTRLFQLIFVIAVFYVWLIFFPSNRVARPARDFQYVKSSFDWSTLPQQYPVTDLKALPRGRPRKLPKVQHHFAGDERMTRERAELLETRQIEVREAFLKSWGSYKKYAWMHDELAPISGEAKDPFGGWAATLVDSLDTLWIMGLEEEFYDAVAAVITIDWSNTKETACNFFETTIRHLGGLLSAYDLSQEIVLLEKVVELGDMLYAAFDTPNRMPPFWLDFEKAKQGNLKPGDHDPSASVASSSLEFTRLAQLTGDDKYYDAIDRVTRLLEQTQNITKLPGMWPTFFDMRVDIEDLEGPNSFKSESSFTLGALADSLYEYLPKMHAMIGGLDPVYETLYRGAMDTVTENLLFRPMLPNHDDILFSGSLVVRGEQRKLDPEGQHLSCFVGGMYGLGGKLFDIPGHVKLGERLARGCSWAYDSFATGVMPEIFVMHPCPTLEPCPWNEHRVKPDQEGLRQGFKNARDPRYILRPEAIESIFLMYRITGKAEYQEIAWKMFESIRKSTETDLAFSAIDDVRTEGETTKSNSMESFWLAETLKYFFLIFSSPNLINLDEYVLNTEAHPFKRP</sequence>
<keyword evidence="7" id="KW-0479">Metal-binding</keyword>
<keyword evidence="10" id="KW-0812">Transmembrane</keyword>
<dbReference type="HOGENOM" id="CLU_003818_0_0_1"/>
<dbReference type="EMBL" id="KB707075">
    <property type="protein sequence ID" value="EMR64423.1"/>
    <property type="molecule type" value="Genomic_DNA"/>
</dbReference>
<dbReference type="GO" id="GO:0004571">
    <property type="term" value="F:mannosyl-oligosaccharide 1,2-alpha-mannosidase activity"/>
    <property type="evidence" value="ECO:0007669"/>
    <property type="project" value="InterPro"/>
</dbReference>
<dbReference type="PANTHER" id="PTHR11742:SF89">
    <property type="entry name" value="ALPHA-1,2-MANNOSIDASE"/>
    <property type="match status" value="1"/>
</dbReference>
<evidence type="ECO:0000256" key="10">
    <source>
        <dbReference type="SAM" id="Phobius"/>
    </source>
</evidence>
<feature type="active site" evidence="6">
    <location>
        <position position="481"/>
    </location>
</feature>
<feature type="active site" evidence="6">
    <location>
        <position position="323"/>
    </location>
</feature>
<dbReference type="PANTHER" id="PTHR11742">
    <property type="entry name" value="MANNOSYL-OLIGOSACCHARIDE ALPHA-1,2-MANNOSIDASE-RELATED"/>
    <property type="match status" value="1"/>
</dbReference>
<dbReference type="GO" id="GO:0016020">
    <property type="term" value="C:membrane"/>
    <property type="evidence" value="ECO:0007669"/>
    <property type="project" value="InterPro"/>
</dbReference>
<keyword evidence="10" id="KW-0472">Membrane</keyword>
<dbReference type="GO" id="GO:0005975">
    <property type="term" value="P:carbohydrate metabolic process"/>
    <property type="evidence" value="ECO:0007669"/>
    <property type="project" value="InterPro"/>
</dbReference>
<feature type="active site" description="Proton donor" evidence="6">
    <location>
        <position position="180"/>
    </location>
</feature>
<evidence type="ECO:0000256" key="6">
    <source>
        <dbReference type="PIRSR" id="PIRSR601382-1"/>
    </source>
</evidence>
<evidence type="ECO:0000313" key="12">
    <source>
        <dbReference type="Proteomes" id="UP000012174"/>
    </source>
</evidence>
<evidence type="ECO:0000313" key="11">
    <source>
        <dbReference type="EMBL" id="EMR64423.1"/>
    </source>
</evidence>
<dbReference type="OMA" id="MAVNIFR"/>
<name>M7SJD6_EUTLA</name>
<dbReference type="UniPathway" id="UPA00378"/>
<dbReference type="OrthoDB" id="8118055at2759"/>
<dbReference type="GO" id="GO:0005783">
    <property type="term" value="C:endoplasmic reticulum"/>
    <property type="evidence" value="ECO:0007669"/>
    <property type="project" value="TreeGrafter"/>
</dbReference>
<dbReference type="STRING" id="1287681.M7SJD6"/>
<dbReference type="PRINTS" id="PR00747">
    <property type="entry name" value="GLYHDRLASE47"/>
</dbReference>
<comment type="cofactor">
    <cofactor evidence="1 7">
        <name>Ca(2+)</name>
        <dbReference type="ChEBI" id="CHEBI:29108"/>
    </cofactor>
</comment>
<dbReference type="AlphaFoldDB" id="M7SJD6"/>
<dbReference type="GO" id="GO:0036503">
    <property type="term" value="P:ERAD pathway"/>
    <property type="evidence" value="ECO:0007669"/>
    <property type="project" value="UniProtKB-ARBA"/>
</dbReference>
<proteinExistence type="inferred from homology"/>
<keyword evidence="9" id="KW-0326">Glycosidase</keyword>
<evidence type="ECO:0000256" key="4">
    <source>
        <dbReference type="ARBA" id="ARBA00022801"/>
    </source>
</evidence>
<feature type="transmembrane region" description="Helical" evidence="10">
    <location>
        <begin position="12"/>
        <end position="29"/>
    </location>
</feature>
<keyword evidence="12" id="KW-1185">Reference proteome</keyword>
<dbReference type="EC" id="3.2.1.-" evidence="9"/>
<gene>
    <name evidence="11" type="ORF">UCREL1_8596</name>
</gene>
<dbReference type="Proteomes" id="UP000012174">
    <property type="component" value="Unassembled WGS sequence"/>
</dbReference>
<keyword evidence="5 8" id="KW-1015">Disulfide bond</keyword>
<dbReference type="KEGG" id="ela:UCREL1_8596"/>
<keyword evidence="4 9" id="KW-0378">Hydrolase</keyword>